<comment type="catalytic activity">
    <reaction evidence="6">
        <text>GTP + H2O = GDP + phosphate + H(+)</text>
        <dbReference type="Rhea" id="RHEA:19669"/>
        <dbReference type="ChEBI" id="CHEBI:15377"/>
        <dbReference type="ChEBI" id="CHEBI:15378"/>
        <dbReference type="ChEBI" id="CHEBI:37565"/>
        <dbReference type="ChEBI" id="CHEBI:43474"/>
        <dbReference type="ChEBI" id="CHEBI:58189"/>
    </reaction>
    <physiologicalReaction direction="left-to-right" evidence="6">
        <dbReference type="Rhea" id="RHEA:19670"/>
    </physiologicalReaction>
</comment>
<dbReference type="InterPro" id="IPR012824">
    <property type="entry name" value="CobW"/>
</dbReference>
<dbReference type="CDD" id="cd03112">
    <property type="entry name" value="CobW-like"/>
    <property type="match status" value="1"/>
</dbReference>
<organism evidence="8 9">
    <name type="scientific">Alsobacter ponti</name>
    <dbReference type="NCBI Taxonomy" id="2962936"/>
    <lineage>
        <taxon>Bacteria</taxon>
        <taxon>Pseudomonadati</taxon>
        <taxon>Pseudomonadota</taxon>
        <taxon>Alphaproteobacteria</taxon>
        <taxon>Hyphomicrobiales</taxon>
        <taxon>Alsobacteraceae</taxon>
        <taxon>Alsobacter</taxon>
    </lineage>
</organism>
<evidence type="ECO:0000259" key="7">
    <source>
        <dbReference type="SMART" id="SM00833"/>
    </source>
</evidence>
<comment type="function">
    <text evidence="5">Zinc chaperone that directly transfers zinc cofactor to target proteins, thereby activating them. Zinc is transferred from the CXCC motif in the GTPase domain to the zinc binding site in target proteins in a process requiring GTP hydrolysis.</text>
</comment>
<dbReference type="RefSeq" id="WP_254746102.1">
    <property type="nucleotide sequence ID" value="NZ_JANCLU010000029.1"/>
</dbReference>
<gene>
    <name evidence="8" type="primary">cobW</name>
    <name evidence="8" type="ORF">NK718_20230</name>
</gene>
<dbReference type="Proteomes" id="UP001205890">
    <property type="component" value="Unassembled WGS sequence"/>
</dbReference>
<dbReference type="InterPro" id="IPR036627">
    <property type="entry name" value="CobW-likC_sf"/>
</dbReference>
<comment type="similarity">
    <text evidence="4">Belongs to the SIMIBI class G3E GTPase family. ZNG1 subfamily.</text>
</comment>
<evidence type="ECO:0000256" key="5">
    <source>
        <dbReference type="ARBA" id="ARBA00045658"/>
    </source>
</evidence>
<accession>A0ABT1LH75</accession>
<dbReference type="Gene3D" id="3.40.50.300">
    <property type="entry name" value="P-loop containing nucleotide triphosphate hydrolases"/>
    <property type="match status" value="1"/>
</dbReference>
<dbReference type="SUPFAM" id="SSF90002">
    <property type="entry name" value="Hypothetical protein YjiA, C-terminal domain"/>
    <property type="match status" value="1"/>
</dbReference>
<keyword evidence="9" id="KW-1185">Reference proteome</keyword>
<reference evidence="8 9" key="1">
    <citation type="submission" date="2022-07" db="EMBL/GenBank/DDBJ databases">
        <authorList>
            <person name="Li W.-J."/>
            <person name="Deng Q.-Q."/>
        </authorList>
    </citation>
    <scope>NUCLEOTIDE SEQUENCE [LARGE SCALE GENOMIC DNA]</scope>
    <source>
        <strain evidence="8 9">SYSU M60028</strain>
    </source>
</reference>
<dbReference type="InterPro" id="IPR027417">
    <property type="entry name" value="P-loop_NTPase"/>
</dbReference>
<proteinExistence type="inferred from homology"/>
<sequence>MTVSTPARAPLEKTPVTIVTGFLGAGKTTLIRHILENAGGRRLALIINEFGDVGVDGEILKSCGVESCPEDNIVELANGCLCCTVADDFIPAIEALLSRPARPDHIIVETSGLALPKPLVKAFDWPPIRSRLTVDGVLAVVDAAAVADGRFADDPERLAAQREEDAAVDHDNPLEEVYEDQLLCADLVILNKADLVDADALSRVAGDIRQAIPRAVKVVEAREGKVDASVMLGIQAAAEDDLGQRPSHHDAEEGHDHDDFDSFVVDLPPVADPAALVARLAEVAAAHDVLRMKGFVEVTGKPMRLLVQGVGQRFRQQYDRAWPQGEPRRGRLVVIGEKGLDRAAIEAALAA</sequence>
<evidence type="ECO:0000256" key="3">
    <source>
        <dbReference type="ARBA" id="ARBA00023186"/>
    </source>
</evidence>
<feature type="domain" description="CobW C-terminal" evidence="7">
    <location>
        <begin position="260"/>
        <end position="351"/>
    </location>
</feature>
<keyword evidence="3" id="KW-0143">Chaperone</keyword>
<keyword evidence="2" id="KW-0378">Hydrolase</keyword>
<dbReference type="InterPro" id="IPR011629">
    <property type="entry name" value="CobW-like_C"/>
</dbReference>
<dbReference type="NCBIfam" id="TIGR02475">
    <property type="entry name" value="CobW"/>
    <property type="match status" value="1"/>
</dbReference>
<dbReference type="SUPFAM" id="SSF52540">
    <property type="entry name" value="P-loop containing nucleoside triphosphate hydrolases"/>
    <property type="match status" value="1"/>
</dbReference>
<dbReference type="SMART" id="SM00833">
    <property type="entry name" value="CobW_C"/>
    <property type="match status" value="1"/>
</dbReference>
<evidence type="ECO:0000256" key="6">
    <source>
        <dbReference type="ARBA" id="ARBA00049117"/>
    </source>
</evidence>
<evidence type="ECO:0000313" key="8">
    <source>
        <dbReference type="EMBL" id="MCP8940861.1"/>
    </source>
</evidence>
<dbReference type="Pfam" id="PF02492">
    <property type="entry name" value="cobW"/>
    <property type="match status" value="1"/>
</dbReference>
<dbReference type="PANTHER" id="PTHR13748:SF62">
    <property type="entry name" value="COBW DOMAIN-CONTAINING PROTEIN"/>
    <property type="match status" value="1"/>
</dbReference>
<dbReference type="PANTHER" id="PTHR13748">
    <property type="entry name" value="COBW-RELATED"/>
    <property type="match status" value="1"/>
</dbReference>
<evidence type="ECO:0000256" key="2">
    <source>
        <dbReference type="ARBA" id="ARBA00022801"/>
    </source>
</evidence>
<name>A0ABT1LH75_9HYPH</name>
<evidence type="ECO:0000256" key="4">
    <source>
        <dbReference type="ARBA" id="ARBA00034320"/>
    </source>
</evidence>
<dbReference type="Gene3D" id="3.30.1220.10">
    <property type="entry name" value="CobW-like, C-terminal domain"/>
    <property type="match status" value="1"/>
</dbReference>
<keyword evidence="1" id="KW-0547">Nucleotide-binding</keyword>
<evidence type="ECO:0000256" key="1">
    <source>
        <dbReference type="ARBA" id="ARBA00022741"/>
    </source>
</evidence>
<evidence type="ECO:0000313" key="9">
    <source>
        <dbReference type="Proteomes" id="UP001205890"/>
    </source>
</evidence>
<dbReference type="EMBL" id="JANCLU010000029">
    <property type="protein sequence ID" value="MCP8940861.1"/>
    <property type="molecule type" value="Genomic_DNA"/>
</dbReference>
<dbReference type="Pfam" id="PF07683">
    <property type="entry name" value="CobW_C"/>
    <property type="match status" value="1"/>
</dbReference>
<comment type="caution">
    <text evidence="8">The sequence shown here is derived from an EMBL/GenBank/DDBJ whole genome shotgun (WGS) entry which is preliminary data.</text>
</comment>
<protein>
    <submittedName>
        <fullName evidence="8">Cobalamin biosynthesis protein CobW</fullName>
    </submittedName>
</protein>
<dbReference type="InterPro" id="IPR051316">
    <property type="entry name" value="Zinc-reg_GTPase_activator"/>
</dbReference>
<dbReference type="InterPro" id="IPR003495">
    <property type="entry name" value="CobW/HypB/UreG_nucleotide-bd"/>
</dbReference>